<organism evidence="5 6">
    <name type="scientific">Ranatra chinensis</name>
    <dbReference type="NCBI Taxonomy" id="642074"/>
    <lineage>
        <taxon>Eukaryota</taxon>
        <taxon>Metazoa</taxon>
        <taxon>Ecdysozoa</taxon>
        <taxon>Arthropoda</taxon>
        <taxon>Hexapoda</taxon>
        <taxon>Insecta</taxon>
        <taxon>Pterygota</taxon>
        <taxon>Neoptera</taxon>
        <taxon>Paraneoptera</taxon>
        <taxon>Hemiptera</taxon>
        <taxon>Heteroptera</taxon>
        <taxon>Panheteroptera</taxon>
        <taxon>Nepomorpha</taxon>
        <taxon>Nepidae</taxon>
        <taxon>Ranatrinae</taxon>
        <taxon>Ranatra</taxon>
    </lineage>
</organism>
<evidence type="ECO:0000256" key="2">
    <source>
        <dbReference type="ARBA" id="ARBA00022801"/>
    </source>
</evidence>
<dbReference type="PANTHER" id="PTHR12649">
    <property type="entry name" value="PEPTIDYL-TRNA HYDROLASE 2"/>
    <property type="match status" value="1"/>
</dbReference>
<dbReference type="Gene3D" id="3.40.1490.10">
    <property type="entry name" value="Bit1"/>
    <property type="match status" value="1"/>
</dbReference>
<dbReference type="EMBL" id="JBFDAA010000011">
    <property type="protein sequence ID" value="KAL1124210.1"/>
    <property type="molecule type" value="Genomic_DNA"/>
</dbReference>
<dbReference type="InterPro" id="IPR023476">
    <property type="entry name" value="Pep_tRNA_hydro_II_dom_sf"/>
</dbReference>
<evidence type="ECO:0000256" key="1">
    <source>
        <dbReference type="ARBA" id="ARBA00013260"/>
    </source>
</evidence>
<comment type="caution">
    <text evidence="5">The sequence shown here is derived from an EMBL/GenBank/DDBJ whole genome shotgun (WGS) entry which is preliminary data.</text>
</comment>
<sequence length="196" mass="21666">MLLFYKFYKLLHLFQECIAEKKDWRQCQQEVKEFRGWLGLVTGFTLGVLSATAWRYRGFWRGGAKALPKGNKSRSSARDYKMVLVVRNDLGMGKGKIAAQCCHATLGCYRIASTVAPTMVEEWEVAGQPKIVLRLDTAGEEGLYALLREARTKGVAGTVVRDAGHTQVERGTATVAGLGPCDTTTLDQITGHLKLL</sequence>
<dbReference type="AlphaFoldDB" id="A0ABD0YA24"/>
<evidence type="ECO:0000256" key="4">
    <source>
        <dbReference type="ARBA" id="ARBA00048707"/>
    </source>
</evidence>
<dbReference type="CDD" id="cd02430">
    <property type="entry name" value="PTH2"/>
    <property type="match status" value="1"/>
</dbReference>
<name>A0ABD0YA24_9HEMI</name>
<keyword evidence="6" id="KW-1185">Reference proteome</keyword>
<comment type="similarity">
    <text evidence="3">Belongs to the PTH2 family.</text>
</comment>
<proteinExistence type="inferred from homology"/>
<dbReference type="Pfam" id="PF01981">
    <property type="entry name" value="PTH2"/>
    <property type="match status" value="1"/>
</dbReference>
<dbReference type="GO" id="GO:0004045">
    <property type="term" value="F:peptidyl-tRNA hydrolase activity"/>
    <property type="evidence" value="ECO:0007669"/>
    <property type="project" value="UniProtKB-EC"/>
</dbReference>
<dbReference type="PANTHER" id="PTHR12649:SF11">
    <property type="entry name" value="PEPTIDYL-TRNA HYDROLASE 2, MITOCHONDRIAL"/>
    <property type="match status" value="1"/>
</dbReference>
<keyword evidence="2" id="KW-0378">Hydrolase</keyword>
<dbReference type="Proteomes" id="UP001558652">
    <property type="component" value="Unassembled WGS sequence"/>
</dbReference>
<gene>
    <name evidence="5" type="ORF">AAG570_001980</name>
</gene>
<evidence type="ECO:0000313" key="5">
    <source>
        <dbReference type="EMBL" id="KAL1124210.1"/>
    </source>
</evidence>
<comment type="catalytic activity">
    <reaction evidence="4">
        <text>an N-acyl-L-alpha-aminoacyl-tRNA + H2O = an N-acyl-L-amino acid + a tRNA + H(+)</text>
        <dbReference type="Rhea" id="RHEA:54448"/>
        <dbReference type="Rhea" id="RHEA-COMP:10123"/>
        <dbReference type="Rhea" id="RHEA-COMP:13883"/>
        <dbReference type="ChEBI" id="CHEBI:15377"/>
        <dbReference type="ChEBI" id="CHEBI:15378"/>
        <dbReference type="ChEBI" id="CHEBI:59874"/>
        <dbReference type="ChEBI" id="CHEBI:78442"/>
        <dbReference type="ChEBI" id="CHEBI:138191"/>
        <dbReference type="EC" id="3.1.1.29"/>
    </reaction>
</comment>
<dbReference type="InterPro" id="IPR002833">
    <property type="entry name" value="PTH2"/>
</dbReference>
<dbReference type="NCBIfam" id="NF003314">
    <property type="entry name" value="PRK04322.1"/>
    <property type="match status" value="1"/>
</dbReference>
<dbReference type="SUPFAM" id="SSF102462">
    <property type="entry name" value="Peptidyl-tRNA hydrolase II"/>
    <property type="match status" value="1"/>
</dbReference>
<dbReference type="FunFam" id="3.40.1490.10:FF:000001">
    <property type="entry name" value="Peptidyl-tRNA hydrolase 2"/>
    <property type="match status" value="1"/>
</dbReference>
<dbReference type="EC" id="3.1.1.29" evidence="1"/>
<protein>
    <recommendedName>
        <fullName evidence="1">peptidyl-tRNA hydrolase</fullName>
        <ecNumber evidence="1">3.1.1.29</ecNumber>
    </recommendedName>
</protein>
<reference evidence="5 6" key="1">
    <citation type="submission" date="2024-07" db="EMBL/GenBank/DDBJ databases">
        <title>Chromosome-level genome assembly of the water stick insect Ranatra chinensis (Heteroptera: Nepidae).</title>
        <authorList>
            <person name="Liu X."/>
        </authorList>
    </citation>
    <scope>NUCLEOTIDE SEQUENCE [LARGE SCALE GENOMIC DNA]</scope>
    <source>
        <strain evidence="5">Cailab_2021Rc</strain>
        <tissue evidence="5">Muscle</tissue>
    </source>
</reference>
<evidence type="ECO:0000313" key="6">
    <source>
        <dbReference type="Proteomes" id="UP001558652"/>
    </source>
</evidence>
<dbReference type="NCBIfam" id="TIGR00283">
    <property type="entry name" value="arch_pth2"/>
    <property type="match status" value="1"/>
</dbReference>
<evidence type="ECO:0000256" key="3">
    <source>
        <dbReference type="ARBA" id="ARBA00038050"/>
    </source>
</evidence>
<accession>A0ABD0YA24</accession>